<dbReference type="Proteomes" id="UP001501470">
    <property type="component" value="Unassembled WGS sequence"/>
</dbReference>
<accession>A0ABN2CYD3</accession>
<evidence type="ECO:0000313" key="2">
    <source>
        <dbReference type="Proteomes" id="UP001501470"/>
    </source>
</evidence>
<protein>
    <submittedName>
        <fullName evidence="1">Uncharacterized protein</fullName>
    </submittedName>
</protein>
<dbReference type="EMBL" id="BAAAQD010000034">
    <property type="protein sequence ID" value="GAA1564697.1"/>
    <property type="molecule type" value="Genomic_DNA"/>
</dbReference>
<proteinExistence type="predicted"/>
<evidence type="ECO:0000313" key="1">
    <source>
        <dbReference type="EMBL" id="GAA1564697.1"/>
    </source>
</evidence>
<dbReference type="InterPro" id="IPR035900">
    <property type="entry name" value="Colicin_E_sf"/>
</dbReference>
<organism evidence="1 2">
    <name type="scientific">Dactylosporangium maewongense</name>
    <dbReference type="NCBI Taxonomy" id="634393"/>
    <lineage>
        <taxon>Bacteria</taxon>
        <taxon>Bacillati</taxon>
        <taxon>Actinomycetota</taxon>
        <taxon>Actinomycetes</taxon>
        <taxon>Micromonosporales</taxon>
        <taxon>Micromonosporaceae</taxon>
        <taxon>Dactylosporangium</taxon>
    </lineage>
</organism>
<name>A0ABN2CYD3_9ACTN</name>
<keyword evidence="2" id="KW-1185">Reference proteome</keyword>
<gene>
    <name evidence="1" type="ORF">GCM10009827_102880</name>
</gene>
<dbReference type="Gene3D" id="1.10.1200.20">
    <property type="entry name" value="Colicin E immunity protein"/>
    <property type="match status" value="1"/>
</dbReference>
<sequence>MELRDALQRRPVTAERRAAITAAVQRIEELVGSGADAAAAVAALNETTGHRFGPDDFRYRCGAPDREALIEWACAAPPVRLPDVTRDELVEIVRRILADPADDWSIAAFDRNTVMPGASGLIFHPPPALRDATAEQIVDAALAYRPIAL</sequence>
<comment type="caution">
    <text evidence="1">The sequence shown here is derived from an EMBL/GenBank/DDBJ whole genome shotgun (WGS) entry which is preliminary data.</text>
</comment>
<reference evidence="1 2" key="1">
    <citation type="journal article" date="2019" name="Int. J. Syst. Evol. Microbiol.">
        <title>The Global Catalogue of Microorganisms (GCM) 10K type strain sequencing project: providing services to taxonomists for standard genome sequencing and annotation.</title>
        <authorList>
            <consortium name="The Broad Institute Genomics Platform"/>
            <consortium name="The Broad Institute Genome Sequencing Center for Infectious Disease"/>
            <person name="Wu L."/>
            <person name="Ma J."/>
        </authorList>
    </citation>
    <scope>NUCLEOTIDE SEQUENCE [LARGE SCALE GENOMIC DNA]</scope>
    <source>
        <strain evidence="1 2">JCM 15933</strain>
    </source>
</reference>
<dbReference type="RefSeq" id="WP_344512799.1">
    <property type="nucleotide sequence ID" value="NZ_BAAAQD010000034.1"/>
</dbReference>